<comment type="subcellular location">
    <subcellularLocation>
        <location evidence="1">Membrane</location>
        <topology evidence="1">Multi-pass membrane protein</topology>
    </subcellularLocation>
</comment>
<evidence type="ECO:0000256" key="1">
    <source>
        <dbReference type="ARBA" id="ARBA00004141"/>
    </source>
</evidence>
<feature type="transmembrane region" description="Helical" evidence="11">
    <location>
        <begin position="46"/>
        <end position="71"/>
    </location>
</feature>
<keyword evidence="7" id="KW-0520">NAD</keyword>
<dbReference type="Pfam" id="PF00420">
    <property type="entry name" value="Oxidored_q2"/>
    <property type="match status" value="1"/>
</dbReference>
<protein>
    <recommendedName>
        <fullName evidence="3">NADH-ubiquinone oxidoreductase chain 4L</fullName>
    </recommendedName>
    <alternativeName>
        <fullName evidence="9">NADH dehydrogenase subunit 4L</fullName>
    </alternativeName>
</protein>
<organism evidence="12">
    <name type="scientific">Trapezodirus sp. 1 EF-2015</name>
    <dbReference type="NCBI Taxonomy" id="1756866"/>
    <lineage>
        <taxon>Eukaryota</taxon>
        <taxon>Metazoa</taxon>
        <taxon>Ecdysozoa</taxon>
        <taxon>Arthropoda</taxon>
        <taxon>Hexapoda</taxon>
        <taxon>Insecta</taxon>
        <taxon>Pterygota</taxon>
        <taxon>Neoptera</taxon>
        <taxon>Endopterygota</taxon>
        <taxon>Coleoptera</taxon>
        <taxon>Polyphaga</taxon>
        <taxon>Staphyliniformia</taxon>
        <taxon>Leiodidae</taxon>
        <taxon>Cholevinae</taxon>
        <taxon>Trapezodirus</taxon>
    </lineage>
</organism>
<comment type="similarity">
    <text evidence="2">Belongs to the complex I subunit 4L family.</text>
</comment>
<evidence type="ECO:0000256" key="9">
    <source>
        <dbReference type="ARBA" id="ARBA00031586"/>
    </source>
</evidence>
<reference evidence="12" key="1">
    <citation type="submission" date="2015-09" db="EMBL/GenBank/DDBJ databases">
        <title>Staphyliniformia phylogenetics from de novo mitogenomic assemblies.</title>
        <authorList>
            <person name="Favreau E.A."/>
            <person name="Linard B."/>
            <person name="Vogler A.P."/>
        </authorList>
    </citation>
    <scope>NUCLEOTIDE SEQUENCE</scope>
</reference>
<dbReference type="GO" id="GO:0016020">
    <property type="term" value="C:membrane"/>
    <property type="evidence" value="ECO:0007669"/>
    <property type="project" value="UniProtKB-SubCell"/>
</dbReference>
<accession>A0A0S2M987</accession>
<keyword evidence="12" id="KW-0496">Mitochondrion</keyword>
<keyword evidence="4 11" id="KW-0812">Transmembrane</keyword>
<evidence type="ECO:0000313" key="12">
    <source>
        <dbReference type="EMBL" id="ALO71227.1"/>
    </source>
</evidence>
<dbReference type="AlphaFoldDB" id="A0A0S2M987"/>
<evidence type="ECO:0000256" key="3">
    <source>
        <dbReference type="ARBA" id="ARBA00016612"/>
    </source>
</evidence>
<evidence type="ECO:0000256" key="6">
    <source>
        <dbReference type="ARBA" id="ARBA00022989"/>
    </source>
</evidence>
<feature type="transmembrane region" description="Helical" evidence="11">
    <location>
        <begin position="21"/>
        <end position="40"/>
    </location>
</feature>
<keyword evidence="8 11" id="KW-0472">Membrane</keyword>
<evidence type="ECO:0000256" key="5">
    <source>
        <dbReference type="ARBA" id="ARBA00022967"/>
    </source>
</evidence>
<sequence>MLSFMLNLLMFTLVRKHLLMMLLSLEFIIITLYVLLFIYLSFSFSYYFGFIFMIMSICEGVLGLSILVSMIRFYGNDYFQSFNILW</sequence>
<keyword evidence="6 11" id="KW-1133">Transmembrane helix</keyword>
<comment type="catalytic activity">
    <reaction evidence="10">
        <text>a ubiquinone + NADH + 5 H(+)(in) = a ubiquinol + NAD(+) + 4 H(+)(out)</text>
        <dbReference type="Rhea" id="RHEA:29091"/>
        <dbReference type="Rhea" id="RHEA-COMP:9565"/>
        <dbReference type="Rhea" id="RHEA-COMP:9566"/>
        <dbReference type="ChEBI" id="CHEBI:15378"/>
        <dbReference type="ChEBI" id="CHEBI:16389"/>
        <dbReference type="ChEBI" id="CHEBI:17976"/>
        <dbReference type="ChEBI" id="CHEBI:57540"/>
        <dbReference type="ChEBI" id="CHEBI:57945"/>
        <dbReference type="EC" id="7.1.1.2"/>
    </reaction>
</comment>
<geneLocation type="mitochondrion" evidence="12"/>
<keyword evidence="5" id="KW-1278">Translocase</keyword>
<dbReference type="InterPro" id="IPR039428">
    <property type="entry name" value="NUOK/Mnh_C1-like"/>
</dbReference>
<name>A0A0S2M987_9COLE</name>
<evidence type="ECO:0000256" key="10">
    <source>
        <dbReference type="ARBA" id="ARBA00049551"/>
    </source>
</evidence>
<evidence type="ECO:0000256" key="4">
    <source>
        <dbReference type="ARBA" id="ARBA00022692"/>
    </source>
</evidence>
<evidence type="ECO:0000256" key="2">
    <source>
        <dbReference type="ARBA" id="ARBA00010519"/>
    </source>
</evidence>
<dbReference type="GO" id="GO:0008137">
    <property type="term" value="F:NADH dehydrogenase (ubiquinone) activity"/>
    <property type="evidence" value="ECO:0007669"/>
    <property type="project" value="UniProtKB-EC"/>
</dbReference>
<evidence type="ECO:0000256" key="7">
    <source>
        <dbReference type="ARBA" id="ARBA00023027"/>
    </source>
</evidence>
<dbReference type="Gene3D" id="1.10.287.3510">
    <property type="match status" value="1"/>
</dbReference>
<dbReference type="EMBL" id="KT780700">
    <property type="protein sequence ID" value="ALO71227.1"/>
    <property type="molecule type" value="Genomic_DNA"/>
</dbReference>
<evidence type="ECO:0000256" key="11">
    <source>
        <dbReference type="SAM" id="Phobius"/>
    </source>
</evidence>
<gene>
    <name evidence="12" type="primary">nad4l</name>
</gene>
<proteinExistence type="inferred from homology"/>
<evidence type="ECO:0000256" key="8">
    <source>
        <dbReference type="ARBA" id="ARBA00023136"/>
    </source>
</evidence>